<keyword evidence="2" id="KW-1185">Reference proteome</keyword>
<evidence type="ECO:0000313" key="2">
    <source>
        <dbReference type="Proteomes" id="UP000606786"/>
    </source>
</evidence>
<accession>A0A811V8U8</accession>
<protein>
    <submittedName>
        <fullName evidence="1">(Mediterranean fruit fly) hypothetical protein</fullName>
    </submittedName>
</protein>
<gene>
    <name evidence="1" type="ORF">CCAP1982_LOCUS19872</name>
</gene>
<dbReference type="Proteomes" id="UP000606786">
    <property type="component" value="Unassembled WGS sequence"/>
</dbReference>
<comment type="caution">
    <text evidence="1">The sequence shown here is derived from an EMBL/GenBank/DDBJ whole genome shotgun (WGS) entry which is preliminary data.</text>
</comment>
<reference evidence="1" key="1">
    <citation type="submission" date="2020-11" db="EMBL/GenBank/DDBJ databases">
        <authorList>
            <person name="Whitehead M."/>
        </authorList>
    </citation>
    <scope>NUCLEOTIDE SEQUENCE</scope>
    <source>
        <strain evidence="1">EGII</strain>
    </source>
</reference>
<organism evidence="1 2">
    <name type="scientific">Ceratitis capitata</name>
    <name type="common">Mediterranean fruit fly</name>
    <name type="synonym">Tephritis capitata</name>
    <dbReference type="NCBI Taxonomy" id="7213"/>
    <lineage>
        <taxon>Eukaryota</taxon>
        <taxon>Metazoa</taxon>
        <taxon>Ecdysozoa</taxon>
        <taxon>Arthropoda</taxon>
        <taxon>Hexapoda</taxon>
        <taxon>Insecta</taxon>
        <taxon>Pterygota</taxon>
        <taxon>Neoptera</taxon>
        <taxon>Endopterygota</taxon>
        <taxon>Diptera</taxon>
        <taxon>Brachycera</taxon>
        <taxon>Muscomorpha</taxon>
        <taxon>Tephritoidea</taxon>
        <taxon>Tephritidae</taxon>
        <taxon>Ceratitis</taxon>
        <taxon>Ceratitis</taxon>
    </lineage>
</organism>
<name>A0A811V8U8_CERCA</name>
<dbReference type="EMBL" id="CAJHJT010000056">
    <property type="protein sequence ID" value="CAD7011760.1"/>
    <property type="molecule type" value="Genomic_DNA"/>
</dbReference>
<sequence length="100" mass="11215">MMSAKVIAQVSTQMLKVGLRRDFHELTLTEFSKVGKQGVNFGCMEFYRARFKFTKADTPHCILCGVLTCATYTFTHTGPHDAKNSHYHIHVNSCCGKDLG</sequence>
<dbReference type="AlphaFoldDB" id="A0A811V8U8"/>
<proteinExistence type="predicted"/>
<evidence type="ECO:0000313" key="1">
    <source>
        <dbReference type="EMBL" id="CAD7011760.1"/>
    </source>
</evidence>